<evidence type="ECO:0000256" key="11">
    <source>
        <dbReference type="ARBA" id="ARBA00023136"/>
    </source>
</evidence>
<keyword evidence="7 12" id="KW-0479">Metal-binding</keyword>
<evidence type="ECO:0000256" key="3">
    <source>
        <dbReference type="ARBA" id="ARBA00022448"/>
    </source>
</evidence>
<evidence type="ECO:0000256" key="4">
    <source>
        <dbReference type="ARBA" id="ARBA00022475"/>
    </source>
</evidence>
<dbReference type="EMBL" id="CP071091">
    <property type="protein sequence ID" value="QSQ12521.1"/>
    <property type="molecule type" value="Genomic_DNA"/>
</dbReference>
<comment type="similarity">
    <text evidence="2 12">Belongs to the cytochrome ubiquinol oxidase subunit 1 family.</text>
</comment>
<keyword evidence="11 12" id="KW-0472">Membrane</keyword>
<reference evidence="14 15" key="1">
    <citation type="submission" date="2021-02" db="EMBL/GenBank/DDBJ databases">
        <title>De Novo genome assembly of isolated myxobacteria.</title>
        <authorList>
            <person name="Stevens D.C."/>
        </authorList>
    </citation>
    <scope>NUCLEOTIDE SEQUENCE [LARGE SCALE GENOMIC DNA]</scope>
    <source>
        <strain evidence="14 15">SCHIC003</strain>
    </source>
</reference>
<evidence type="ECO:0000313" key="14">
    <source>
        <dbReference type="EMBL" id="QSQ12521.1"/>
    </source>
</evidence>
<feature type="transmembrane region" description="Helical" evidence="12">
    <location>
        <begin position="309"/>
        <end position="332"/>
    </location>
</feature>
<dbReference type="PANTHER" id="PTHR30365">
    <property type="entry name" value="CYTOCHROME D UBIQUINOL OXIDASE"/>
    <property type="match status" value="1"/>
</dbReference>
<evidence type="ECO:0000256" key="8">
    <source>
        <dbReference type="ARBA" id="ARBA00022982"/>
    </source>
</evidence>
<dbReference type="Pfam" id="PF01654">
    <property type="entry name" value="Cyt_bd_oxida_I"/>
    <property type="match status" value="1"/>
</dbReference>
<gene>
    <name evidence="14" type="ORF">JY572_29760</name>
</gene>
<organism evidence="14 15">
    <name type="scientific">Myxococcus landrumensis</name>
    <dbReference type="NCBI Taxonomy" id="2813577"/>
    <lineage>
        <taxon>Bacteria</taxon>
        <taxon>Pseudomonadati</taxon>
        <taxon>Myxococcota</taxon>
        <taxon>Myxococcia</taxon>
        <taxon>Myxococcales</taxon>
        <taxon>Cystobacterineae</taxon>
        <taxon>Myxococcaceae</taxon>
        <taxon>Myxococcus</taxon>
    </lineage>
</organism>
<dbReference type="RefSeq" id="WP_206714246.1">
    <property type="nucleotide sequence ID" value="NZ_CP071091.1"/>
</dbReference>
<feature type="transmembrane region" description="Helical" evidence="12">
    <location>
        <begin position="127"/>
        <end position="151"/>
    </location>
</feature>
<keyword evidence="4 12" id="KW-1003">Cell membrane</keyword>
<feature type="transmembrane region" description="Helical" evidence="12">
    <location>
        <begin position="344"/>
        <end position="364"/>
    </location>
</feature>
<comment type="subcellular location">
    <subcellularLocation>
        <location evidence="1">Cell membrane</location>
        <topology evidence="1">Multi-pass membrane protein</topology>
    </subcellularLocation>
</comment>
<proteinExistence type="inferred from homology"/>
<evidence type="ECO:0000256" key="9">
    <source>
        <dbReference type="ARBA" id="ARBA00022989"/>
    </source>
</evidence>
<feature type="transmembrane region" description="Helical" evidence="12">
    <location>
        <begin position="183"/>
        <end position="205"/>
    </location>
</feature>
<feature type="region of interest" description="Disordered" evidence="13">
    <location>
        <begin position="422"/>
        <end position="441"/>
    </location>
</feature>
<keyword evidence="6 12" id="KW-0812">Transmembrane</keyword>
<evidence type="ECO:0000256" key="5">
    <source>
        <dbReference type="ARBA" id="ARBA00022617"/>
    </source>
</evidence>
<evidence type="ECO:0000256" key="10">
    <source>
        <dbReference type="ARBA" id="ARBA00023004"/>
    </source>
</evidence>
<keyword evidence="15" id="KW-1185">Reference proteome</keyword>
<keyword evidence="10 12" id="KW-0408">Iron</keyword>
<protein>
    <submittedName>
        <fullName evidence="14">Cytochrome ubiquinol oxidase subunit I</fullName>
    </submittedName>
</protein>
<evidence type="ECO:0000256" key="7">
    <source>
        <dbReference type="ARBA" id="ARBA00022723"/>
    </source>
</evidence>
<keyword evidence="5 12" id="KW-0349">Heme</keyword>
<feature type="transmembrane region" description="Helical" evidence="12">
    <location>
        <begin position="93"/>
        <end position="115"/>
    </location>
</feature>
<keyword evidence="8 12" id="KW-0249">Electron transport</keyword>
<sequence>MSMTDLLYARAQMGLSLAFHIVFAAAGVALPVLMVLSDWKARRTRDADYVKLSQKLAKGTAILFAVGAVSGTVLSFELGLLWPDFMGQYGEVIGLPFSLEGVAFFTEAIFLGIYLYGRERVSPGLHLFSGIMVAVSGAASAFFVTLVNVFMNDPSGFVATPDGPTQVQPLVAMFSPGWQYQTVHVLLSCYQASAFAMAGIHAFVLLRHPGAAFHRKALSVALPLACVTALLQPLVGDLSAKHVAKAQPVKLAAMESHFETERGAPLRLGGVTVPKALSILAFGDPDAEVRGLNEFPRDTWPPVAKVHGAFQVMVGTGSAMALLSLVTLLYRWRKKAWPSGRKMMWAWLVSGPLGLVALEAGWLVTEWGRQPWIVRGFMRTADAVTPVPHLAAPFWTFTAVYLFLGVVVVALLKRQVAGTMPDRDEGPVTGRGVKEDDAHVH</sequence>
<dbReference type="InterPro" id="IPR002585">
    <property type="entry name" value="Cyt-d_ubiquinol_oxidase_su_1"/>
</dbReference>
<feature type="transmembrane region" description="Helical" evidence="12">
    <location>
        <begin position="56"/>
        <end position="81"/>
    </location>
</feature>
<name>A0ABX7N1D8_9BACT</name>
<dbReference type="PIRSF" id="PIRSF006446">
    <property type="entry name" value="Cyt_quinol_oxidase_1"/>
    <property type="match status" value="1"/>
</dbReference>
<keyword evidence="3 12" id="KW-0813">Transport</keyword>
<evidence type="ECO:0000256" key="13">
    <source>
        <dbReference type="SAM" id="MobiDB-lite"/>
    </source>
</evidence>
<feature type="transmembrane region" description="Helical" evidence="12">
    <location>
        <begin position="394"/>
        <end position="412"/>
    </location>
</feature>
<keyword evidence="9 12" id="KW-1133">Transmembrane helix</keyword>
<evidence type="ECO:0000256" key="2">
    <source>
        <dbReference type="ARBA" id="ARBA00009819"/>
    </source>
</evidence>
<evidence type="ECO:0000256" key="6">
    <source>
        <dbReference type="ARBA" id="ARBA00022692"/>
    </source>
</evidence>
<dbReference type="PANTHER" id="PTHR30365:SF14">
    <property type="entry name" value="CYTOCHROME BD MENAQUINOL OXIDASE SUBUNIT I-RELATED"/>
    <property type="match status" value="1"/>
</dbReference>
<evidence type="ECO:0000256" key="1">
    <source>
        <dbReference type="ARBA" id="ARBA00004651"/>
    </source>
</evidence>
<evidence type="ECO:0000313" key="15">
    <source>
        <dbReference type="Proteomes" id="UP000663090"/>
    </source>
</evidence>
<accession>A0ABX7N1D8</accession>
<dbReference type="Proteomes" id="UP000663090">
    <property type="component" value="Chromosome"/>
</dbReference>
<feature type="transmembrane region" description="Helical" evidence="12">
    <location>
        <begin position="217"/>
        <end position="235"/>
    </location>
</feature>
<feature type="transmembrane region" description="Helical" evidence="12">
    <location>
        <begin position="12"/>
        <end position="36"/>
    </location>
</feature>
<evidence type="ECO:0000256" key="12">
    <source>
        <dbReference type="PIRNR" id="PIRNR006446"/>
    </source>
</evidence>